<proteinExistence type="predicted"/>
<organism evidence="1 2">
    <name type="scientific">Methanoregula boonei (strain DSM 21154 / JCM 14090 / 6A8)</name>
    <dbReference type="NCBI Taxonomy" id="456442"/>
    <lineage>
        <taxon>Archaea</taxon>
        <taxon>Methanobacteriati</taxon>
        <taxon>Methanobacteriota</taxon>
        <taxon>Stenosarchaea group</taxon>
        <taxon>Methanomicrobia</taxon>
        <taxon>Methanomicrobiales</taxon>
        <taxon>Methanoregulaceae</taxon>
        <taxon>Methanoregula</taxon>
    </lineage>
</organism>
<dbReference type="KEGG" id="mbn:Mboo_1847"/>
<name>A7I9F1_METB6</name>
<reference evidence="2" key="1">
    <citation type="journal article" date="2015" name="Microbiology">
        <title>Genome of Methanoregula boonei 6A8 reveals adaptations to oligotrophic peatland environments.</title>
        <authorList>
            <person name="Braeuer S."/>
            <person name="Cadillo-Quiroz H."/>
            <person name="Kyrpides N."/>
            <person name="Woyke T."/>
            <person name="Goodwin L."/>
            <person name="Detter C."/>
            <person name="Podell S."/>
            <person name="Yavitt J.B."/>
            <person name="Zinder S.H."/>
        </authorList>
    </citation>
    <scope>NUCLEOTIDE SEQUENCE [LARGE SCALE GENOMIC DNA]</scope>
    <source>
        <strain evidence="2">DSM 21154 / JCM 14090 / 6A8</strain>
    </source>
</reference>
<dbReference type="EMBL" id="CP000780">
    <property type="protein sequence ID" value="ABS56362.1"/>
    <property type="molecule type" value="Genomic_DNA"/>
</dbReference>
<dbReference type="Proteomes" id="UP000002408">
    <property type="component" value="Chromosome"/>
</dbReference>
<keyword evidence="2" id="KW-1185">Reference proteome</keyword>
<dbReference type="HOGENOM" id="CLU_1212603_0_0_2"/>
<protein>
    <submittedName>
        <fullName evidence="1">Uncharacterized protein</fullName>
    </submittedName>
</protein>
<dbReference type="Gene3D" id="3.40.1000.10">
    <property type="entry name" value="Mog1/PsbP, alpha/beta/alpha sandwich"/>
    <property type="match status" value="1"/>
</dbReference>
<accession>A7I9F1</accession>
<sequence precursor="true">MNGKLAGGRIAVMGGILLILLVLCAGCSTKTDSSPLAAATSGPGTSLPSPAPSASIVQTTIIPLTATPVPNQVYTDPKYPLTMNYPQGWVLNQPGDCSLRDYGRTTCNIVNFYSPDNPAYRIFSVDVDPSPGSSLEDYFNAATATLSRNYAPVSNLRPTSIYHVSGYKAYRFDFVKPDNSVEIAVFTITPDNTAYIFTYNTMEDSDFDSMIKSVNITSAAAGAA</sequence>
<evidence type="ECO:0000313" key="2">
    <source>
        <dbReference type="Proteomes" id="UP000002408"/>
    </source>
</evidence>
<evidence type="ECO:0000313" key="1">
    <source>
        <dbReference type="EMBL" id="ABS56362.1"/>
    </source>
</evidence>
<gene>
    <name evidence="1" type="ordered locus">Mboo_1847</name>
</gene>
<dbReference type="eggNOG" id="arCOG06468">
    <property type="taxonomic scope" value="Archaea"/>
</dbReference>
<dbReference type="AlphaFoldDB" id="A7I9F1"/>